<dbReference type="OrthoDB" id="9785699at2"/>
<dbReference type="SUPFAM" id="SSF102114">
    <property type="entry name" value="Radical SAM enzymes"/>
    <property type="match status" value="1"/>
</dbReference>
<dbReference type="RefSeq" id="WP_101892667.1">
    <property type="nucleotide sequence ID" value="NZ_CP022684.1"/>
</dbReference>
<dbReference type="SFLD" id="SFLDS00029">
    <property type="entry name" value="Radical_SAM"/>
    <property type="match status" value="1"/>
</dbReference>
<keyword evidence="1" id="KW-0479">Metal-binding</keyword>
<gene>
    <name evidence="5" type="ORF">Kalk_02285</name>
</gene>
<keyword evidence="3" id="KW-0411">Iron-sulfur</keyword>
<keyword evidence="2" id="KW-0408">Iron</keyword>
<dbReference type="EMBL" id="CP022684">
    <property type="protein sequence ID" value="AUM11327.1"/>
    <property type="molecule type" value="Genomic_DNA"/>
</dbReference>
<dbReference type="GO" id="GO:0051536">
    <property type="term" value="F:iron-sulfur cluster binding"/>
    <property type="evidence" value="ECO:0007669"/>
    <property type="project" value="UniProtKB-KW"/>
</dbReference>
<dbReference type="InterPro" id="IPR058240">
    <property type="entry name" value="rSAM_sf"/>
</dbReference>
<protein>
    <submittedName>
        <fullName evidence="5">Radical SAM protein</fullName>
    </submittedName>
</protein>
<dbReference type="PROSITE" id="PS51918">
    <property type="entry name" value="RADICAL_SAM"/>
    <property type="match status" value="1"/>
</dbReference>
<dbReference type="GO" id="GO:0046872">
    <property type="term" value="F:metal ion binding"/>
    <property type="evidence" value="ECO:0007669"/>
    <property type="project" value="UniProtKB-KW"/>
</dbReference>
<dbReference type="CDD" id="cd01335">
    <property type="entry name" value="Radical_SAM"/>
    <property type="match status" value="1"/>
</dbReference>
<evidence type="ECO:0000256" key="2">
    <source>
        <dbReference type="ARBA" id="ARBA00023004"/>
    </source>
</evidence>
<accession>A0A2K9LGH9</accession>
<dbReference type="PANTHER" id="PTHR43432:SF3">
    <property type="entry name" value="SLR0285 PROTEIN"/>
    <property type="match status" value="1"/>
</dbReference>
<dbReference type="Pfam" id="PF04055">
    <property type="entry name" value="Radical_SAM"/>
    <property type="match status" value="1"/>
</dbReference>
<sequence length="346" mass="39257">MVYKGRGAISNKNSRFDTLNSEWDEECQRPAPKTVFYRESAKSIVTKNQSPDVPFDFSINPYRGCEHGCIYCFARPNHAYVDLSPGLDFETKIFIKENAAECLERTFQRRGYKPMPITLGTATDPYQPIEREKQITRSLLKLMVRYKHPFSLITKSALVCRDADLLQQAAQMGLVKVMISVTTLSNELKARLEPRTASGEARLRAIDMLSSQGIPVGLLMAPLIPWINDNEVEEIVSRSAKAGAESANFIFLRLPLEVAPLFQEWLQNHYPDRAERVLNSIRHSRGGKLYEARFGERMRGRGVIAELLSSRFRKACSRSAIQYAGSRILDQSQFSLPCKNNQLALF</sequence>
<dbReference type="GO" id="GO:0003824">
    <property type="term" value="F:catalytic activity"/>
    <property type="evidence" value="ECO:0007669"/>
    <property type="project" value="InterPro"/>
</dbReference>
<dbReference type="InterPro" id="IPR006638">
    <property type="entry name" value="Elp3/MiaA/NifB-like_rSAM"/>
</dbReference>
<evidence type="ECO:0000313" key="5">
    <source>
        <dbReference type="EMBL" id="AUM11327.1"/>
    </source>
</evidence>
<dbReference type="AlphaFoldDB" id="A0A2K9LGH9"/>
<dbReference type="Gene3D" id="3.80.30.30">
    <property type="match status" value="1"/>
</dbReference>
<evidence type="ECO:0000313" key="6">
    <source>
        <dbReference type="Proteomes" id="UP000235116"/>
    </source>
</evidence>
<dbReference type="InterPro" id="IPR040086">
    <property type="entry name" value="MJ0683-like"/>
</dbReference>
<evidence type="ECO:0000259" key="4">
    <source>
        <dbReference type="PROSITE" id="PS51918"/>
    </source>
</evidence>
<name>A0A2K9LGH9_9GAMM</name>
<feature type="domain" description="Radical SAM core" evidence="4">
    <location>
        <begin position="51"/>
        <end position="288"/>
    </location>
</feature>
<evidence type="ECO:0000256" key="1">
    <source>
        <dbReference type="ARBA" id="ARBA00022723"/>
    </source>
</evidence>
<dbReference type="SMART" id="SM00729">
    <property type="entry name" value="Elp3"/>
    <property type="match status" value="1"/>
</dbReference>
<dbReference type="Proteomes" id="UP000235116">
    <property type="component" value="Chromosome"/>
</dbReference>
<dbReference type="InterPro" id="IPR007197">
    <property type="entry name" value="rSAM"/>
</dbReference>
<dbReference type="PANTHER" id="PTHR43432">
    <property type="entry name" value="SLR0285 PROTEIN"/>
    <property type="match status" value="1"/>
</dbReference>
<organism evidence="5 6">
    <name type="scientific">Ketobacter alkanivorans</name>
    <dbReference type="NCBI Taxonomy" id="1917421"/>
    <lineage>
        <taxon>Bacteria</taxon>
        <taxon>Pseudomonadati</taxon>
        <taxon>Pseudomonadota</taxon>
        <taxon>Gammaproteobacteria</taxon>
        <taxon>Pseudomonadales</taxon>
        <taxon>Ketobacteraceae</taxon>
        <taxon>Ketobacter</taxon>
    </lineage>
</organism>
<dbReference type="SFLD" id="SFLDG01084">
    <property type="entry name" value="Uncharacterised_Radical_SAM_Su"/>
    <property type="match status" value="1"/>
</dbReference>
<dbReference type="KEGG" id="kak:Kalk_02285"/>
<evidence type="ECO:0000256" key="3">
    <source>
        <dbReference type="ARBA" id="ARBA00023014"/>
    </source>
</evidence>
<reference evidence="6" key="1">
    <citation type="submission" date="2017-08" db="EMBL/GenBank/DDBJ databases">
        <title>Direct submision.</title>
        <authorList>
            <person name="Kim S.-J."/>
            <person name="Rhee S.-K."/>
        </authorList>
    </citation>
    <scope>NUCLEOTIDE SEQUENCE [LARGE SCALE GENOMIC DNA]</scope>
    <source>
        <strain evidence="6">GI5</strain>
    </source>
</reference>
<proteinExistence type="predicted"/>
<dbReference type="NCBIfam" id="NF033668">
    <property type="entry name" value="rSAM_PA0069"/>
    <property type="match status" value="1"/>
</dbReference>
<keyword evidence="6" id="KW-1185">Reference proteome</keyword>